<evidence type="ECO:0000256" key="11">
    <source>
        <dbReference type="ARBA" id="ARBA00023136"/>
    </source>
</evidence>
<evidence type="ECO:0000256" key="16">
    <source>
        <dbReference type="SAM" id="SignalP"/>
    </source>
</evidence>
<organism evidence="19 20">
    <name type="scientific">Variovorax guangxiensis</name>
    <dbReference type="NCBI Taxonomy" id="1775474"/>
    <lineage>
        <taxon>Bacteria</taxon>
        <taxon>Pseudomonadati</taxon>
        <taxon>Pseudomonadota</taxon>
        <taxon>Betaproteobacteria</taxon>
        <taxon>Burkholderiales</taxon>
        <taxon>Comamonadaceae</taxon>
        <taxon>Variovorax</taxon>
    </lineage>
</organism>
<keyword evidence="8" id="KW-0408">Iron</keyword>
<dbReference type="InterPro" id="IPR039426">
    <property type="entry name" value="TonB-dep_rcpt-like"/>
</dbReference>
<keyword evidence="6 14" id="KW-0812">Transmembrane</keyword>
<dbReference type="GO" id="GO:0038023">
    <property type="term" value="F:signaling receptor activity"/>
    <property type="evidence" value="ECO:0007669"/>
    <property type="project" value="InterPro"/>
</dbReference>
<dbReference type="InterPro" id="IPR000531">
    <property type="entry name" value="Beta-barrel_TonB"/>
</dbReference>
<gene>
    <name evidence="19" type="ORF">EAH82_13720</name>
</gene>
<evidence type="ECO:0000256" key="9">
    <source>
        <dbReference type="ARBA" id="ARBA00023065"/>
    </source>
</evidence>
<evidence type="ECO:0000256" key="12">
    <source>
        <dbReference type="ARBA" id="ARBA00023170"/>
    </source>
</evidence>
<accession>A0A502DR21</accession>
<evidence type="ECO:0000256" key="5">
    <source>
        <dbReference type="ARBA" id="ARBA00022496"/>
    </source>
</evidence>
<keyword evidence="3 14" id="KW-0813">Transport</keyword>
<keyword evidence="5" id="KW-0410">Iron transport</keyword>
<comment type="subcellular location">
    <subcellularLocation>
        <location evidence="1 14">Cell outer membrane</location>
        <topology evidence="1 14">Multi-pass membrane protein</topology>
    </subcellularLocation>
</comment>
<proteinExistence type="inferred from homology"/>
<feature type="domain" description="TonB-dependent receptor-like beta-barrel" evidence="17">
    <location>
        <begin position="243"/>
        <end position="738"/>
    </location>
</feature>
<evidence type="ECO:0000256" key="13">
    <source>
        <dbReference type="ARBA" id="ARBA00023237"/>
    </source>
</evidence>
<dbReference type="RefSeq" id="WP_140842747.1">
    <property type="nucleotide sequence ID" value="NZ_RCZI01000003.1"/>
</dbReference>
<evidence type="ECO:0000256" key="8">
    <source>
        <dbReference type="ARBA" id="ARBA00023004"/>
    </source>
</evidence>
<keyword evidence="7 16" id="KW-0732">Signal</keyword>
<evidence type="ECO:0000259" key="18">
    <source>
        <dbReference type="Pfam" id="PF07715"/>
    </source>
</evidence>
<dbReference type="PANTHER" id="PTHR32552">
    <property type="entry name" value="FERRICHROME IRON RECEPTOR-RELATED"/>
    <property type="match status" value="1"/>
</dbReference>
<dbReference type="SUPFAM" id="SSF56935">
    <property type="entry name" value="Porins"/>
    <property type="match status" value="1"/>
</dbReference>
<dbReference type="Pfam" id="PF00593">
    <property type="entry name" value="TonB_dep_Rec_b-barrel"/>
    <property type="match status" value="1"/>
</dbReference>
<reference evidence="19 20" key="1">
    <citation type="journal article" date="2019" name="Environ. Microbiol.">
        <title>Species interactions and distinct microbial communities in high Arctic permafrost affected cryosols are associated with the CH4 and CO2 gas fluxes.</title>
        <authorList>
            <person name="Altshuler I."/>
            <person name="Hamel J."/>
            <person name="Turney S."/>
            <person name="Magnuson E."/>
            <person name="Levesque R."/>
            <person name="Greer C."/>
            <person name="Whyte L.G."/>
        </authorList>
    </citation>
    <scope>NUCLEOTIDE SEQUENCE [LARGE SCALE GENOMIC DNA]</scope>
    <source>
        <strain evidence="19 20">S06.C</strain>
    </source>
</reference>
<evidence type="ECO:0000259" key="17">
    <source>
        <dbReference type="Pfam" id="PF00593"/>
    </source>
</evidence>
<dbReference type="NCBIfam" id="TIGR01783">
    <property type="entry name" value="TonB-siderophor"/>
    <property type="match status" value="1"/>
</dbReference>
<keyword evidence="10 15" id="KW-0798">TonB box</keyword>
<dbReference type="InterPro" id="IPR036942">
    <property type="entry name" value="Beta-barrel_TonB_sf"/>
</dbReference>
<comment type="caution">
    <text evidence="19">The sequence shown here is derived from an EMBL/GenBank/DDBJ whole genome shotgun (WGS) entry which is preliminary data.</text>
</comment>
<evidence type="ECO:0000313" key="19">
    <source>
        <dbReference type="EMBL" id="TPG27797.1"/>
    </source>
</evidence>
<sequence>MASYIKSRKHARSTTPQLTSAAAATLIAIAMPVGAQTNSLSEVKVEATADSYKPTTASSPKFTQPLVDTPQTITVIKKEVLIDQGATTLTEALRNTPGITFQMGENGNTSTGDAVFMRGFDTSGSIFVDGIRDLGTISRDVFNIEQIEVVKGPAGTDIGRGAPTGYINLSSKLPTAENFVAGTVSVGSGSQKRATADINRSLDETGTRAFRLNLLGQDGGIVDRDEVKNKRWGVAPSLAFGLGTPTRAYFSYLYMDQKNRPDGGLPTIGLDGYYLAQLARIGGNGPRVDTSNYYGYTSDHDDVRADMATARIEHDIAPGVTLRNITRWGRTKQDLVLTAPFSNGLITPNLANPAGWLVRLLPQGKLQENEILTNQTNVTADLTLGGLKHSLSAGAEFSREEQKSSTLAAQANATNSLPIVTNGVTQFQPYTSLYAPDINRAFVPVTPNGARVRAKTNTAALYAFDTIKLNDQWLINGGVRYEHYKTDYTSLAAPAANGSQAVTDLSGSDNLLTGKVGVVYKPASNGSIYAAYATSARPPGSDFALAGNTTAANGTVSTNVNNPSLDPQKAKTAEVGTKWDVLDNRLALTGALFKTTNENEQVQVDAFGTTEQYGKTRIQGLELSAVGQITPAWQIIAGVANVNTKILEGARTSTTQNGAQIRYSPKVTATLWTTYKLPMGLTLGGGARYVDTQARSTTNAASTSTTFFPEIPSYTVFDAMVGYEVNKNVSIQLNIYNLADKFYLARVNNAGNRLVIGTPRSALLTANFKF</sequence>
<evidence type="ECO:0000256" key="15">
    <source>
        <dbReference type="RuleBase" id="RU003357"/>
    </source>
</evidence>
<comment type="similarity">
    <text evidence="2 14 15">Belongs to the TonB-dependent receptor family.</text>
</comment>
<feature type="chain" id="PRO_5021281953" evidence="16">
    <location>
        <begin position="36"/>
        <end position="770"/>
    </location>
</feature>
<dbReference type="PROSITE" id="PS52016">
    <property type="entry name" value="TONB_DEPENDENT_REC_3"/>
    <property type="match status" value="1"/>
</dbReference>
<dbReference type="GO" id="GO:0015344">
    <property type="term" value="F:siderophore uptake transmembrane transporter activity"/>
    <property type="evidence" value="ECO:0007669"/>
    <property type="project" value="TreeGrafter"/>
</dbReference>
<evidence type="ECO:0000256" key="4">
    <source>
        <dbReference type="ARBA" id="ARBA00022452"/>
    </source>
</evidence>
<evidence type="ECO:0000313" key="20">
    <source>
        <dbReference type="Proteomes" id="UP000319212"/>
    </source>
</evidence>
<dbReference type="Proteomes" id="UP000319212">
    <property type="component" value="Unassembled WGS sequence"/>
</dbReference>
<dbReference type="InterPro" id="IPR010105">
    <property type="entry name" value="TonB_sidphr_rcpt"/>
</dbReference>
<evidence type="ECO:0000256" key="1">
    <source>
        <dbReference type="ARBA" id="ARBA00004571"/>
    </source>
</evidence>
<dbReference type="PANTHER" id="PTHR32552:SF89">
    <property type="entry name" value="CATECHOLATE SIDEROPHORE RECEPTOR FIU"/>
    <property type="match status" value="1"/>
</dbReference>
<dbReference type="Pfam" id="PF07715">
    <property type="entry name" value="Plug"/>
    <property type="match status" value="1"/>
</dbReference>
<dbReference type="InterPro" id="IPR012910">
    <property type="entry name" value="Plug_dom"/>
</dbReference>
<dbReference type="InterPro" id="IPR037066">
    <property type="entry name" value="Plug_dom_sf"/>
</dbReference>
<dbReference type="GO" id="GO:0009279">
    <property type="term" value="C:cell outer membrane"/>
    <property type="evidence" value="ECO:0007669"/>
    <property type="project" value="UniProtKB-SubCell"/>
</dbReference>
<dbReference type="Gene3D" id="2.170.130.10">
    <property type="entry name" value="TonB-dependent receptor, plug domain"/>
    <property type="match status" value="1"/>
</dbReference>
<evidence type="ECO:0000256" key="2">
    <source>
        <dbReference type="ARBA" id="ARBA00009810"/>
    </source>
</evidence>
<dbReference type="AlphaFoldDB" id="A0A502DR21"/>
<feature type="signal peptide" evidence="16">
    <location>
        <begin position="1"/>
        <end position="35"/>
    </location>
</feature>
<keyword evidence="11 14" id="KW-0472">Membrane</keyword>
<dbReference type="OrthoDB" id="9790771at2"/>
<evidence type="ECO:0000256" key="10">
    <source>
        <dbReference type="ARBA" id="ARBA00023077"/>
    </source>
</evidence>
<evidence type="ECO:0000256" key="14">
    <source>
        <dbReference type="PROSITE-ProRule" id="PRU01360"/>
    </source>
</evidence>
<dbReference type="Gene3D" id="2.40.170.20">
    <property type="entry name" value="TonB-dependent receptor, beta-barrel domain"/>
    <property type="match status" value="1"/>
</dbReference>
<keyword evidence="9" id="KW-0406">Ion transport</keyword>
<name>A0A502DR21_9BURK</name>
<keyword evidence="13 14" id="KW-0998">Cell outer membrane</keyword>
<dbReference type="NCBIfam" id="NF007349">
    <property type="entry name" value="PRK09840.1"/>
    <property type="match status" value="1"/>
</dbReference>
<evidence type="ECO:0000256" key="7">
    <source>
        <dbReference type="ARBA" id="ARBA00022729"/>
    </source>
</evidence>
<protein>
    <submittedName>
        <fullName evidence="19">Catecholate siderophore receptor Fiu</fullName>
    </submittedName>
</protein>
<dbReference type="EMBL" id="RCZI01000003">
    <property type="protein sequence ID" value="TPG27797.1"/>
    <property type="molecule type" value="Genomic_DNA"/>
</dbReference>
<evidence type="ECO:0000256" key="3">
    <source>
        <dbReference type="ARBA" id="ARBA00022448"/>
    </source>
</evidence>
<keyword evidence="4 14" id="KW-1134">Transmembrane beta strand</keyword>
<dbReference type="FunFam" id="2.170.130.10:FF:000001">
    <property type="entry name" value="Catecholate siderophore TonB-dependent receptor"/>
    <property type="match status" value="1"/>
</dbReference>
<dbReference type="CDD" id="cd01347">
    <property type="entry name" value="ligand_gated_channel"/>
    <property type="match status" value="1"/>
</dbReference>
<keyword evidence="12 19" id="KW-0675">Receptor</keyword>
<dbReference type="GO" id="GO:0015891">
    <property type="term" value="P:siderophore transport"/>
    <property type="evidence" value="ECO:0007669"/>
    <property type="project" value="InterPro"/>
</dbReference>
<feature type="domain" description="TonB-dependent receptor plug" evidence="18">
    <location>
        <begin position="66"/>
        <end position="165"/>
    </location>
</feature>
<evidence type="ECO:0000256" key="6">
    <source>
        <dbReference type="ARBA" id="ARBA00022692"/>
    </source>
</evidence>